<sequence>MSEKGSNKLDNPVWHSLSESHKEYAITYDDTQFYDPEYCPFGATLNTKKSSNAIAQYSNLSDNFFIVGEKPEIPATLKIANELVCLQMMIREPIDIPIIDTIIKLEENHREDLLGLVKIVYPEYFKSKTATLGNYYGIYKDSQLVAVTGERMQMNTFIEVSAVITHPNYLGKGYAKQLVAHTANTILNQNKTAFLHVYEKNFGAIKLYEKLGFETRRKISFWNITRNE</sequence>
<dbReference type="Proteomes" id="UP000183658">
    <property type="component" value="Unassembled WGS sequence"/>
</dbReference>
<protein>
    <submittedName>
        <fullName evidence="2">FR47-like protein</fullName>
    </submittedName>
</protein>
<dbReference type="InterPro" id="IPR027365">
    <property type="entry name" value="GNAT_acetyltra_YdfB-like"/>
</dbReference>
<dbReference type="PROSITE" id="PS51186">
    <property type="entry name" value="GNAT"/>
    <property type="match status" value="1"/>
</dbReference>
<reference evidence="3" key="1">
    <citation type="submission" date="2016-10" db="EMBL/GenBank/DDBJ databases">
        <authorList>
            <person name="Varghese N."/>
            <person name="Submissions S."/>
        </authorList>
    </citation>
    <scope>NUCLEOTIDE SEQUENCE [LARGE SCALE GENOMIC DNA]</scope>
    <source>
        <strain evidence="3">DSM 15719</strain>
    </source>
</reference>
<accession>A0A1H9NDY5</accession>
<proteinExistence type="predicted"/>
<dbReference type="RefSeq" id="WP_074723935.1">
    <property type="nucleotide sequence ID" value="NZ_CBCRVS010000011.1"/>
</dbReference>
<dbReference type="GO" id="GO:0016747">
    <property type="term" value="F:acyltransferase activity, transferring groups other than amino-acyl groups"/>
    <property type="evidence" value="ECO:0007669"/>
    <property type="project" value="InterPro"/>
</dbReference>
<dbReference type="Gene3D" id="3.40.630.30">
    <property type="match status" value="1"/>
</dbReference>
<dbReference type="InterPro" id="IPR016181">
    <property type="entry name" value="Acyl_CoA_acyltransferase"/>
</dbReference>
<keyword evidence="3" id="KW-1185">Reference proteome</keyword>
<organism evidence="2 3">
    <name type="scientific">Flavobacterium frigoris</name>
    <dbReference type="NCBI Taxonomy" id="229204"/>
    <lineage>
        <taxon>Bacteria</taxon>
        <taxon>Pseudomonadati</taxon>
        <taxon>Bacteroidota</taxon>
        <taxon>Flavobacteriia</taxon>
        <taxon>Flavobacteriales</taxon>
        <taxon>Flavobacteriaceae</taxon>
        <taxon>Flavobacterium</taxon>
    </lineage>
</organism>
<dbReference type="PANTHER" id="PTHR31143:SF2">
    <property type="entry name" value="FR47-LIKE DOMAIN-CONTAINING PROTEIN-RELATED"/>
    <property type="match status" value="1"/>
</dbReference>
<dbReference type="EMBL" id="FOFZ01000010">
    <property type="protein sequence ID" value="SER34051.1"/>
    <property type="molecule type" value="Genomic_DNA"/>
</dbReference>
<dbReference type="SUPFAM" id="SSF55729">
    <property type="entry name" value="Acyl-CoA N-acyltransferases (Nat)"/>
    <property type="match status" value="1"/>
</dbReference>
<dbReference type="OrthoDB" id="9797456at2"/>
<dbReference type="InterPro" id="IPR013653">
    <property type="entry name" value="GCN5-like_dom"/>
</dbReference>
<dbReference type="Pfam" id="PF08445">
    <property type="entry name" value="FR47"/>
    <property type="match status" value="1"/>
</dbReference>
<dbReference type="AlphaFoldDB" id="A0A1H9NDY5"/>
<evidence type="ECO:0000313" key="2">
    <source>
        <dbReference type="EMBL" id="SER34051.1"/>
    </source>
</evidence>
<evidence type="ECO:0000313" key="3">
    <source>
        <dbReference type="Proteomes" id="UP000183658"/>
    </source>
</evidence>
<dbReference type="InterPro" id="IPR000182">
    <property type="entry name" value="GNAT_dom"/>
</dbReference>
<dbReference type="CDD" id="cd04301">
    <property type="entry name" value="NAT_SF"/>
    <property type="match status" value="1"/>
</dbReference>
<gene>
    <name evidence="2" type="ORF">SAMN05444355_11086</name>
</gene>
<feature type="domain" description="N-acetyltransferase" evidence="1">
    <location>
        <begin position="88"/>
        <end position="228"/>
    </location>
</feature>
<evidence type="ECO:0000259" key="1">
    <source>
        <dbReference type="PROSITE" id="PS51186"/>
    </source>
</evidence>
<name>A0A1H9NDY5_FLAFI</name>
<dbReference type="PANTHER" id="PTHR31143">
    <property type="match status" value="1"/>
</dbReference>